<dbReference type="GeneID" id="70291096"/>
<dbReference type="EMBL" id="MU251247">
    <property type="protein sequence ID" value="KAG9256890.1"/>
    <property type="molecule type" value="Genomic_DNA"/>
</dbReference>
<feature type="compositionally biased region" description="Basic residues" evidence="1">
    <location>
        <begin position="953"/>
        <end position="963"/>
    </location>
</feature>
<comment type="caution">
    <text evidence="2">The sequence shown here is derived from an EMBL/GenBank/DDBJ whole genome shotgun (WGS) entry which is preliminary data.</text>
</comment>
<gene>
    <name evidence="2" type="ORF">F5Z01DRAFT_491878</name>
</gene>
<evidence type="ECO:0000313" key="2">
    <source>
        <dbReference type="EMBL" id="KAG9256890.1"/>
    </source>
</evidence>
<organism evidence="2 3">
    <name type="scientific">Emericellopsis atlantica</name>
    <dbReference type="NCBI Taxonomy" id="2614577"/>
    <lineage>
        <taxon>Eukaryota</taxon>
        <taxon>Fungi</taxon>
        <taxon>Dikarya</taxon>
        <taxon>Ascomycota</taxon>
        <taxon>Pezizomycotina</taxon>
        <taxon>Sordariomycetes</taxon>
        <taxon>Hypocreomycetidae</taxon>
        <taxon>Hypocreales</taxon>
        <taxon>Bionectriaceae</taxon>
        <taxon>Emericellopsis</taxon>
    </lineage>
</organism>
<evidence type="ECO:0000313" key="3">
    <source>
        <dbReference type="Proteomes" id="UP000887229"/>
    </source>
</evidence>
<dbReference type="RefSeq" id="XP_046120814.1">
    <property type="nucleotide sequence ID" value="XM_046260193.1"/>
</dbReference>
<accession>A0A9P8CS64</accession>
<proteinExistence type="predicted"/>
<dbReference type="AlphaFoldDB" id="A0A9P8CS64"/>
<keyword evidence="3" id="KW-1185">Reference proteome</keyword>
<feature type="compositionally biased region" description="Basic residues" evidence="1">
    <location>
        <begin position="923"/>
        <end position="935"/>
    </location>
</feature>
<reference evidence="2" key="1">
    <citation type="journal article" date="2021" name="IMA Fungus">
        <title>Genomic characterization of three marine fungi, including Emericellopsis atlantica sp. nov. with signatures of a generalist lifestyle and marine biomass degradation.</title>
        <authorList>
            <person name="Hagestad O.C."/>
            <person name="Hou L."/>
            <person name="Andersen J.H."/>
            <person name="Hansen E.H."/>
            <person name="Altermark B."/>
            <person name="Li C."/>
            <person name="Kuhnert E."/>
            <person name="Cox R.J."/>
            <person name="Crous P.W."/>
            <person name="Spatafora J.W."/>
            <person name="Lail K."/>
            <person name="Amirebrahimi M."/>
            <person name="Lipzen A."/>
            <person name="Pangilinan J."/>
            <person name="Andreopoulos W."/>
            <person name="Hayes R.D."/>
            <person name="Ng V."/>
            <person name="Grigoriev I.V."/>
            <person name="Jackson S.A."/>
            <person name="Sutton T.D.S."/>
            <person name="Dobson A.D.W."/>
            <person name="Rama T."/>
        </authorList>
    </citation>
    <scope>NUCLEOTIDE SEQUENCE</scope>
    <source>
        <strain evidence="2">TS7</strain>
    </source>
</reference>
<feature type="compositionally biased region" description="Low complexity" evidence="1">
    <location>
        <begin position="776"/>
        <end position="795"/>
    </location>
</feature>
<sequence length="963" mass="106536">MCITLTVHHTTCPSNQPIVHIPETQFDIYHPFHEPSCDCAQLVPEGREWVRSCNSHGPCCKTYSMEICDNRVKYGYYKCLKYQGQAHLVLRYGSRGPLTGSTVSKDLPKEPKILGNQDYADAIMRVLHEVLETGVAIRETQQKEHIAWPSDNEDLRNGLLSKPEHHQLAQEWETNITAWRRMCLQVADFPPYHRAKATGEDWLKITALPQWLAAFRANLVDYTEEERVELADNPDVEWLSFPEDNDFSNKIIKEINDFSKIVSDMMSFIDTIEYGNELDTEGESLSNLCTPSCDNRFVMESPCGTTFVIDNEMESDVIHECGDEASQTELSMAEPDEGSFSIDIHRGCEDEGQHGEPLLPYVLNQCRLHGEETGVGQAWHIVLRHLYASGSLDTEIAALCEEAGLVLDMYQEAADAKQEQRAGELYDEASMIAKFLQEYRERDLQYQLDTGSCASEPIYGPTAMSIRRPRFNRALERHARLLGIEKAYLTLPPQELYVHMLNDPNTTALSIEEILEGHMVPPWGAVSLASRAPSMGERELDSEDCLDAVRRPQSDEFKIRGASGASATNHTMDKQVTDGMTDQQLNTPSGFIKRKFSKAPPWRQHAMVTKSLHPTAGPSAESDVTHNIVEAESSPPLSRSGVQGEQGIEIPRHLSNESCIFVSSDPEESNEKPGTPPTGLIDLEKPSIPEVPEEHEDLGYEAGYESVTSSEGHVTPLSTAPNMPTLSLLGGSASGAPDRSERPRTRHGCATRPSGSHRFSPCARPQASNVQIFKMRSTGSKSRTSISSSEGSTDAPPHRGRRPARGYVHLPESDGDKAPPSNSTAPCSSNSTNKPSLTCEERKASLGCSYSEPSLPGSDTSSDGMIPEEQAPYSPTSASSSDVSKIEEPTLSASSCSSEPLDEKSRSNKRKRSDKPETEGPLHKRVAGKGPRRTPVKTVAKMASVPRRESPRLRGKARRNYCE</sequence>
<feature type="region of interest" description="Disordered" evidence="1">
    <location>
        <begin position="706"/>
        <end position="963"/>
    </location>
</feature>
<feature type="compositionally biased region" description="Polar residues" evidence="1">
    <location>
        <begin position="873"/>
        <end position="883"/>
    </location>
</feature>
<protein>
    <submittedName>
        <fullName evidence="2">Uncharacterized protein</fullName>
    </submittedName>
</protein>
<feature type="compositionally biased region" description="Polar residues" evidence="1">
    <location>
        <begin position="820"/>
        <end position="836"/>
    </location>
</feature>
<name>A0A9P8CS64_9HYPO</name>
<dbReference type="OrthoDB" id="10464470at2759"/>
<feature type="compositionally biased region" description="Polar residues" evidence="1">
    <location>
        <begin position="706"/>
        <end position="725"/>
    </location>
</feature>
<dbReference type="Proteomes" id="UP000887229">
    <property type="component" value="Unassembled WGS sequence"/>
</dbReference>
<feature type="region of interest" description="Disordered" evidence="1">
    <location>
        <begin position="663"/>
        <end position="685"/>
    </location>
</feature>
<evidence type="ECO:0000256" key="1">
    <source>
        <dbReference type="SAM" id="MobiDB-lite"/>
    </source>
</evidence>